<sequence length="36" mass="4320">MKKMSYFVGVVFYCMVFLCFKVDAEVATLFRMYNHT</sequence>
<evidence type="ECO:0000313" key="2">
    <source>
        <dbReference type="Proteomes" id="UP000195141"/>
    </source>
</evidence>
<proteinExistence type="predicted"/>
<dbReference type="Proteomes" id="UP000195141">
    <property type="component" value="Chromosome"/>
</dbReference>
<protein>
    <submittedName>
        <fullName evidence="1">Uncharacterized protein</fullName>
    </submittedName>
</protein>
<name>A0AAQ3VY52_9ENTE</name>
<dbReference type="EMBL" id="CP147247">
    <property type="protein sequence ID" value="WYJ91296.1"/>
    <property type="molecule type" value="Genomic_DNA"/>
</dbReference>
<reference evidence="1" key="2">
    <citation type="submission" date="2024-03" db="EMBL/GenBank/DDBJ databases">
        <title>The Genome Sequence of Enterococcus sp. DIV0242b.</title>
        <authorList>
            <consortium name="The Broad Institute Genomics Platform"/>
            <consortium name="The Broad Institute Microbial Omics Core"/>
            <consortium name="The Broad Institute Genomic Center for Infectious Diseases"/>
            <person name="Earl A."/>
            <person name="Manson A."/>
            <person name="Gilmore M."/>
            <person name="Schwartman J."/>
            <person name="Shea T."/>
            <person name="Abouelleil A."/>
            <person name="Cao P."/>
            <person name="Chapman S."/>
            <person name="Cusick C."/>
            <person name="Young S."/>
            <person name="Neafsey D."/>
            <person name="Nusbaum C."/>
            <person name="Birren B."/>
        </authorList>
    </citation>
    <scope>NUCLEOTIDE SEQUENCE</scope>
    <source>
        <strain evidence="1">9E7_DIV0242</strain>
    </source>
</reference>
<dbReference type="AlphaFoldDB" id="A0AAQ3VY52"/>
<accession>A0AAQ3VY52</accession>
<organism evidence="1 2">
    <name type="scientific">Candidatus Enterococcus clewellii</name>
    <dbReference type="NCBI Taxonomy" id="1834193"/>
    <lineage>
        <taxon>Bacteria</taxon>
        <taxon>Bacillati</taxon>
        <taxon>Bacillota</taxon>
        <taxon>Bacilli</taxon>
        <taxon>Lactobacillales</taxon>
        <taxon>Enterococcaceae</taxon>
        <taxon>Enterococcus</taxon>
    </lineage>
</organism>
<gene>
    <name evidence="1" type="ORF">A5888_003064</name>
</gene>
<evidence type="ECO:0000313" key="1">
    <source>
        <dbReference type="EMBL" id="WYJ91296.1"/>
    </source>
</evidence>
<keyword evidence="2" id="KW-1185">Reference proteome</keyword>
<reference evidence="1" key="1">
    <citation type="submission" date="2017-05" db="EMBL/GenBank/DDBJ databases">
        <authorList>
            <consortium name="The Broad Institute Genomics Platform"/>
            <consortium name="The Broad Institute Genomic Center for Infectious Diseases"/>
            <person name="Earl A."/>
            <person name="Manson A."/>
            <person name="Schwartman J."/>
            <person name="Gilmore M."/>
            <person name="Abouelleil A."/>
            <person name="Cao P."/>
            <person name="Chapman S."/>
            <person name="Cusick C."/>
            <person name="Shea T."/>
            <person name="Young S."/>
            <person name="Neafsey D."/>
            <person name="Nusbaum C."/>
            <person name="Birren B."/>
        </authorList>
    </citation>
    <scope>NUCLEOTIDE SEQUENCE</scope>
    <source>
        <strain evidence="1">9E7_DIV0242</strain>
    </source>
</reference>